<dbReference type="Proteomes" id="UP000707356">
    <property type="component" value="Unassembled WGS sequence"/>
</dbReference>
<feature type="domain" description="Amidase" evidence="2">
    <location>
        <begin position="347"/>
        <end position="453"/>
    </location>
</feature>
<sequence length="473" mass="49721">MNQTDLAFTPALEQAHLIRTGQVSPLELTQLYLDRIESLDSQLGSFVTVTAELAIADAKSKTERLVRVMANDSHDLPPFFGVPIAIKDLTAVQGVRCLYGSLAMAQHISAHDDAVITRLKQAGFVILGKTTVSELGSLPYSEPVGMPPARNPWNLSHTPGGSSGGAAAAVAAGLSPVAQGSDGGGSVRGPAFCCGLVGLKPARGRISAAPLGDHQSGIGTQGILAHTVTDAAALLDVMAGTVTGDPYWLSNPAQPFLQTVLQTVQTPPPPCRIAYSTEIPPIAQADADCAEAVLETARRLENLGHYLEPACPDFTGLVEPFLVVWRAGVSMAGLPPAALSPFNAWLLSQPDSSGDYLRAVATMQILSRQIVAFFQDYDALLLPVYLHPAIQVSEWGNLLPAEALQQIIKWIAPCPPANATGQPAIALPTGLTTQGLPLGIQLVGRPADEATILALAAQLMAAYPWQHRPEFGS</sequence>
<comment type="caution">
    <text evidence="3">The sequence shown here is derived from an EMBL/GenBank/DDBJ whole genome shotgun (WGS) entry which is preliminary data.</text>
</comment>
<dbReference type="GO" id="GO:0003824">
    <property type="term" value="F:catalytic activity"/>
    <property type="evidence" value="ECO:0007669"/>
    <property type="project" value="InterPro"/>
</dbReference>
<evidence type="ECO:0000313" key="4">
    <source>
        <dbReference type="Proteomes" id="UP000707356"/>
    </source>
</evidence>
<comment type="similarity">
    <text evidence="1">Belongs to the amidase family.</text>
</comment>
<dbReference type="PANTHER" id="PTHR11895:SF7">
    <property type="entry name" value="GLUTAMYL-TRNA(GLN) AMIDOTRANSFERASE SUBUNIT A, MITOCHONDRIAL"/>
    <property type="match status" value="1"/>
</dbReference>
<name>A0A951U2S5_9CYAN</name>
<evidence type="ECO:0000313" key="3">
    <source>
        <dbReference type="EMBL" id="MBW4463889.1"/>
    </source>
</evidence>
<gene>
    <name evidence="3" type="ORF">KME07_00405</name>
</gene>
<organism evidence="3 4">
    <name type="scientific">Pegethrix bostrychoides GSE-TBD4-15B</name>
    <dbReference type="NCBI Taxonomy" id="2839662"/>
    <lineage>
        <taxon>Bacteria</taxon>
        <taxon>Bacillati</taxon>
        <taxon>Cyanobacteriota</taxon>
        <taxon>Cyanophyceae</taxon>
        <taxon>Oculatellales</taxon>
        <taxon>Oculatellaceae</taxon>
        <taxon>Pegethrix</taxon>
    </lineage>
</organism>
<accession>A0A951U2S5</accession>
<dbReference type="Pfam" id="PF01425">
    <property type="entry name" value="Amidase"/>
    <property type="match status" value="2"/>
</dbReference>
<reference evidence="3" key="1">
    <citation type="submission" date="2021-05" db="EMBL/GenBank/DDBJ databases">
        <authorList>
            <person name="Pietrasiak N."/>
            <person name="Ward R."/>
            <person name="Stajich J.E."/>
            <person name="Kurbessoian T."/>
        </authorList>
    </citation>
    <scope>NUCLEOTIDE SEQUENCE</scope>
    <source>
        <strain evidence="3">GSE-TBD4-15B</strain>
    </source>
</reference>
<evidence type="ECO:0000259" key="2">
    <source>
        <dbReference type="Pfam" id="PF01425"/>
    </source>
</evidence>
<dbReference type="PANTHER" id="PTHR11895">
    <property type="entry name" value="TRANSAMIDASE"/>
    <property type="match status" value="1"/>
</dbReference>
<dbReference type="Gene3D" id="3.90.1300.10">
    <property type="entry name" value="Amidase signature (AS) domain"/>
    <property type="match status" value="1"/>
</dbReference>
<dbReference type="InterPro" id="IPR020556">
    <property type="entry name" value="Amidase_CS"/>
</dbReference>
<dbReference type="SUPFAM" id="SSF75304">
    <property type="entry name" value="Amidase signature (AS) enzymes"/>
    <property type="match status" value="1"/>
</dbReference>
<dbReference type="InterPro" id="IPR023631">
    <property type="entry name" value="Amidase_dom"/>
</dbReference>
<protein>
    <submittedName>
        <fullName evidence="3">Amidase</fullName>
    </submittedName>
</protein>
<evidence type="ECO:0000256" key="1">
    <source>
        <dbReference type="ARBA" id="ARBA00009199"/>
    </source>
</evidence>
<dbReference type="AlphaFoldDB" id="A0A951U2S5"/>
<dbReference type="PROSITE" id="PS00571">
    <property type="entry name" value="AMIDASES"/>
    <property type="match status" value="1"/>
</dbReference>
<dbReference type="EMBL" id="JAHHHV010000002">
    <property type="protein sequence ID" value="MBW4463889.1"/>
    <property type="molecule type" value="Genomic_DNA"/>
</dbReference>
<reference evidence="3" key="2">
    <citation type="journal article" date="2022" name="Microbiol. Resour. Announc.">
        <title>Metagenome Sequencing to Explore Phylogenomics of Terrestrial Cyanobacteria.</title>
        <authorList>
            <person name="Ward R.D."/>
            <person name="Stajich J.E."/>
            <person name="Johansen J.R."/>
            <person name="Huntemann M."/>
            <person name="Clum A."/>
            <person name="Foster B."/>
            <person name="Foster B."/>
            <person name="Roux S."/>
            <person name="Palaniappan K."/>
            <person name="Varghese N."/>
            <person name="Mukherjee S."/>
            <person name="Reddy T.B.K."/>
            <person name="Daum C."/>
            <person name="Copeland A."/>
            <person name="Chen I.A."/>
            <person name="Ivanova N.N."/>
            <person name="Kyrpides N.C."/>
            <person name="Shapiro N."/>
            <person name="Eloe-Fadrosh E.A."/>
            <person name="Pietrasiak N."/>
        </authorList>
    </citation>
    <scope>NUCLEOTIDE SEQUENCE</scope>
    <source>
        <strain evidence="3">GSE-TBD4-15B</strain>
    </source>
</reference>
<feature type="domain" description="Amidase" evidence="2">
    <location>
        <begin position="27"/>
        <end position="314"/>
    </location>
</feature>
<proteinExistence type="inferred from homology"/>
<dbReference type="InterPro" id="IPR036928">
    <property type="entry name" value="AS_sf"/>
</dbReference>
<dbReference type="InterPro" id="IPR000120">
    <property type="entry name" value="Amidase"/>
</dbReference>